<evidence type="ECO:0000313" key="1">
    <source>
        <dbReference type="EMBL" id="CEK42104.1"/>
    </source>
</evidence>
<proteinExistence type="predicted"/>
<protein>
    <submittedName>
        <fullName evidence="1">Uncharacterized protein</fullName>
    </submittedName>
</protein>
<reference evidence="1" key="2">
    <citation type="submission" date="2015-06" db="EMBL/GenBank/DDBJ databases">
        <title>Environmentally co-occuring mercury resistance plasmids are genetically and phenotypically diverse and confer variable context-dependent fitness effects.</title>
        <authorList>
            <person name="Hall J.P.J."/>
            <person name="Harrison E."/>
            <person name="Lilley A.K."/>
            <person name="Paterson S."/>
            <person name="Spiers A.J."/>
            <person name="Brockhurst M.A."/>
        </authorList>
    </citation>
    <scope>NUCLEOTIDE SEQUENCE [LARGE SCALE GENOMIC DNA]</scope>
    <source>
        <strain evidence="1">SBW25</strain>
        <plasmid evidence="1">pQBR57</plasmid>
    </source>
</reference>
<sequence>MQHSLLTAEDHHFLGQHAAACRLGFDFMLEDLLRKGSSYNVRLACAVPIWFEGGYLPAEAVVRKIEKSVTYSQIYEQYQARVYDKVMRTTRSLSAFDARVLLVAAGFDSVTAGEIYSAESEAVNEARRDLYGDDEDHI</sequence>
<keyword evidence="1" id="KW-0614">Plasmid</keyword>
<geneLocation type="plasmid" evidence="1">
    <name>pQBR57</name>
</geneLocation>
<organism evidence="1">
    <name type="scientific">Pseudomonas fluorescens (strain SBW25)</name>
    <dbReference type="NCBI Taxonomy" id="216595"/>
    <lineage>
        <taxon>Bacteria</taxon>
        <taxon>Pseudomonadati</taxon>
        <taxon>Pseudomonadota</taxon>
        <taxon>Gammaproteobacteria</taxon>
        <taxon>Pseudomonadales</taxon>
        <taxon>Pseudomonadaceae</taxon>
        <taxon>Pseudomonas</taxon>
    </lineage>
</organism>
<dbReference type="EMBL" id="LN713926">
    <property type="protein sequence ID" value="CEK42104.1"/>
    <property type="molecule type" value="Genomic_DNA"/>
</dbReference>
<gene>
    <name evidence="1" type="ORF">PQBR57_0151</name>
</gene>
<name>A0A0G4E4L2_PSEFS</name>
<reference evidence="1" key="1">
    <citation type="submission" date="2014-12" db="EMBL/GenBank/DDBJ databases">
        <authorList>
            <person name="Hall J."/>
        </authorList>
    </citation>
    <scope>NUCLEOTIDE SEQUENCE [LARGE SCALE GENOMIC DNA]</scope>
    <source>
        <strain evidence="1">SBW25</strain>
        <plasmid evidence="1">pQBR57</plasmid>
    </source>
</reference>
<dbReference type="RefSeq" id="WP_192963302.1">
    <property type="nucleotide sequence ID" value="NZ_LN713926.1"/>
</dbReference>
<accession>A0A0G4E4L2</accession>
<dbReference type="AlphaFoldDB" id="A0A0G4E4L2"/>